<dbReference type="NCBIfam" id="NF007142">
    <property type="entry name" value="PRK09585.2-1"/>
    <property type="match status" value="1"/>
</dbReference>
<dbReference type="Pfam" id="PF03702">
    <property type="entry name" value="AnmK"/>
    <property type="match status" value="1"/>
</dbReference>
<dbReference type="RefSeq" id="WP_136952691.1">
    <property type="nucleotide sequence ID" value="NZ_CP039712.1"/>
</dbReference>
<dbReference type="GO" id="GO:0009254">
    <property type="term" value="P:peptidoglycan turnover"/>
    <property type="evidence" value="ECO:0007669"/>
    <property type="project" value="UniProtKB-UniRule"/>
</dbReference>
<dbReference type="InterPro" id="IPR005338">
    <property type="entry name" value="Anhydro_N_Ac-Mur_kinase"/>
</dbReference>
<proteinExistence type="inferred from homology"/>
<protein>
    <recommendedName>
        <fullName evidence="1">Anhydro-N-acetylmuramic acid kinase</fullName>
        <ecNumber evidence="1">2.7.1.170</ecNumber>
    </recommendedName>
    <alternativeName>
        <fullName evidence="1">AnhMurNAc kinase</fullName>
    </alternativeName>
</protein>
<name>A0A4D7CP59_9ENTE</name>
<dbReference type="GO" id="GO:0016301">
    <property type="term" value="F:kinase activity"/>
    <property type="evidence" value="ECO:0007669"/>
    <property type="project" value="UniProtKB-KW"/>
</dbReference>
<dbReference type="PANTHER" id="PTHR30605">
    <property type="entry name" value="ANHYDRO-N-ACETYLMURAMIC ACID KINASE"/>
    <property type="match status" value="1"/>
</dbReference>
<evidence type="ECO:0000313" key="2">
    <source>
        <dbReference type="EMBL" id="QCI85848.1"/>
    </source>
</evidence>
<dbReference type="GO" id="GO:0005524">
    <property type="term" value="F:ATP binding"/>
    <property type="evidence" value="ECO:0007669"/>
    <property type="project" value="UniProtKB-UniRule"/>
</dbReference>
<organism evidence="2 3">
    <name type="scientific">Vagococcus zengguangii</name>
    <dbReference type="NCBI Taxonomy" id="2571750"/>
    <lineage>
        <taxon>Bacteria</taxon>
        <taxon>Bacillati</taxon>
        <taxon>Bacillota</taxon>
        <taxon>Bacilli</taxon>
        <taxon>Lactobacillales</taxon>
        <taxon>Enterococcaceae</taxon>
        <taxon>Vagococcus</taxon>
    </lineage>
</organism>
<comment type="function">
    <text evidence="1">Catalyzes the specific phosphorylation of 1,6-anhydro-N-acetylmuramic acid (anhMurNAc) with the simultaneous cleavage of the 1,6-anhydro ring, generating MurNAc-6-P. Is required for the utilization of anhMurNAc either imported from the medium or derived from its own cell wall murein, and thus plays a role in cell wall recycling.</text>
</comment>
<dbReference type="HAMAP" id="MF_01270">
    <property type="entry name" value="AnhMurNAc_kinase"/>
    <property type="match status" value="1"/>
</dbReference>
<dbReference type="UniPathway" id="UPA00343"/>
<keyword evidence="1" id="KW-0547">Nucleotide-binding</keyword>
<dbReference type="Gene3D" id="3.30.420.40">
    <property type="match status" value="2"/>
</dbReference>
<dbReference type="UniPathway" id="UPA00544"/>
<dbReference type="EC" id="2.7.1.170" evidence="1"/>
<dbReference type="Proteomes" id="UP000298615">
    <property type="component" value="Chromosome"/>
</dbReference>
<dbReference type="OrthoDB" id="9763949at2"/>
<dbReference type="EMBL" id="CP039712">
    <property type="protein sequence ID" value="QCI85848.1"/>
    <property type="molecule type" value="Genomic_DNA"/>
</dbReference>
<evidence type="ECO:0000313" key="3">
    <source>
        <dbReference type="Proteomes" id="UP000298615"/>
    </source>
</evidence>
<keyword evidence="3" id="KW-1185">Reference proteome</keyword>
<dbReference type="CDD" id="cd24050">
    <property type="entry name" value="ASKHA_NBD_ANMK"/>
    <property type="match status" value="1"/>
</dbReference>
<dbReference type="InterPro" id="IPR043129">
    <property type="entry name" value="ATPase_NBD"/>
</dbReference>
<gene>
    <name evidence="1" type="primary">anmK</name>
    <name evidence="2" type="ORF">FA707_02195</name>
</gene>
<keyword evidence="1" id="KW-0067">ATP-binding</keyword>
<keyword evidence="1" id="KW-0119">Carbohydrate metabolism</keyword>
<comment type="pathway">
    <text evidence="1">Cell wall biogenesis; peptidoglycan recycling.</text>
</comment>
<dbReference type="KEGG" id="vao:FA707_02195"/>
<dbReference type="GO" id="GO:0097175">
    <property type="term" value="P:1,6-anhydro-N-acetyl-beta-muramic acid catabolic process"/>
    <property type="evidence" value="ECO:0007669"/>
    <property type="project" value="UniProtKB-UniRule"/>
</dbReference>
<accession>A0A4D7CP59</accession>
<evidence type="ECO:0000256" key="1">
    <source>
        <dbReference type="HAMAP-Rule" id="MF_01270"/>
    </source>
</evidence>
<feature type="binding site" evidence="1">
    <location>
        <begin position="10"/>
        <end position="17"/>
    </location>
    <ligand>
        <name>ATP</name>
        <dbReference type="ChEBI" id="CHEBI:30616"/>
    </ligand>
</feature>
<reference evidence="2 3" key="1">
    <citation type="submission" date="2019-04" db="EMBL/GenBank/DDBJ databases">
        <title>Vagococcus sp. nov., isolated from faeces of yaks (Bos grunniens).</title>
        <authorList>
            <person name="Ge Y."/>
        </authorList>
    </citation>
    <scope>NUCLEOTIDE SEQUENCE [LARGE SCALE GENOMIC DNA]</scope>
    <source>
        <strain evidence="2 3">MN-17</strain>
    </source>
</reference>
<dbReference type="SUPFAM" id="SSF53067">
    <property type="entry name" value="Actin-like ATPase domain"/>
    <property type="match status" value="1"/>
</dbReference>
<comment type="similarity">
    <text evidence="1">Belongs to the anhydro-N-acetylmuramic acid kinase family.</text>
</comment>
<dbReference type="GO" id="GO:0016773">
    <property type="term" value="F:phosphotransferase activity, alcohol group as acceptor"/>
    <property type="evidence" value="ECO:0007669"/>
    <property type="project" value="UniProtKB-UniRule"/>
</dbReference>
<dbReference type="GO" id="GO:0006040">
    <property type="term" value="P:amino sugar metabolic process"/>
    <property type="evidence" value="ECO:0007669"/>
    <property type="project" value="InterPro"/>
</dbReference>
<dbReference type="NCBIfam" id="NF007148">
    <property type="entry name" value="PRK09585.3-2"/>
    <property type="match status" value="1"/>
</dbReference>
<keyword evidence="1 2" id="KW-0418">Kinase</keyword>
<comment type="catalytic activity">
    <reaction evidence="1">
        <text>1,6-anhydro-N-acetyl-beta-muramate + ATP + H2O = N-acetyl-D-muramate 6-phosphate + ADP + H(+)</text>
        <dbReference type="Rhea" id="RHEA:24952"/>
        <dbReference type="ChEBI" id="CHEBI:15377"/>
        <dbReference type="ChEBI" id="CHEBI:15378"/>
        <dbReference type="ChEBI" id="CHEBI:30616"/>
        <dbReference type="ChEBI" id="CHEBI:58690"/>
        <dbReference type="ChEBI" id="CHEBI:58722"/>
        <dbReference type="ChEBI" id="CHEBI:456216"/>
        <dbReference type="EC" id="2.7.1.170"/>
    </reaction>
</comment>
<dbReference type="AlphaFoldDB" id="A0A4D7CP59"/>
<sequence length="374" mass="40366">MEYAIGLMSGTSLDGIDVALVEIKPDDLTFYRLHDFISVPLTLEMKQSIKEALAPETSDVRQLCSLNFELGYLFADAVKTLCDKHGLATASLNFIASHGQTVYHLPDALPGLIPSTLQIGESSVIAEMTGTMVVSDFRYRDMAANGQGAPIVPFSEYILYRTENTQRILQNIGGISNATIIPAGASLEQVLAFDTGPGNMIIDELCRHFYQTEYDADGAYAAAGQVNQALLATFMSHPFIQKVGPKTTGREEFGQQYVEELLQTFPNVSANDWLHTATLFTAKAISTSLAPLIEGQCELIVGGGGSYNATLIAMLQAELPNVKVMIQEDLGHSSEAKEAMAMVVLGHHTLHRLPSNVPSATGASHPVILGKVTY</sequence>
<keyword evidence="1 2" id="KW-0808">Transferase</keyword>
<comment type="pathway">
    <text evidence="1">Amino-sugar metabolism; 1,6-anhydro-N-acetylmuramate degradation.</text>
</comment>
<dbReference type="PANTHER" id="PTHR30605:SF0">
    <property type="entry name" value="ANHYDRO-N-ACETYLMURAMIC ACID KINASE"/>
    <property type="match status" value="1"/>
</dbReference>